<dbReference type="NCBIfam" id="TIGR03639">
    <property type="entry name" value="cas1_NMENI"/>
    <property type="match status" value="1"/>
</dbReference>
<evidence type="ECO:0000256" key="10">
    <source>
        <dbReference type="HAMAP-Rule" id="MF_01470"/>
    </source>
</evidence>
<gene>
    <name evidence="10" type="primary">cas1</name>
    <name evidence="11" type="ORF">B5P37_02940</name>
</gene>
<name>A0AAC9WIK3_9STAP</name>
<dbReference type="AlphaFoldDB" id="A0AAC9WIK3"/>
<evidence type="ECO:0000256" key="9">
    <source>
        <dbReference type="ARBA" id="ARBA00038592"/>
    </source>
</evidence>
<dbReference type="InterPro" id="IPR019855">
    <property type="entry name" value="CRISPR-assoc_Cas1_NMENI"/>
</dbReference>
<dbReference type="Proteomes" id="UP000242864">
    <property type="component" value="Chromosome"/>
</dbReference>
<keyword evidence="5 10" id="KW-0460">Magnesium</keyword>
<dbReference type="PANTHER" id="PTHR34353:SF2">
    <property type="entry name" value="CRISPR-ASSOCIATED ENDONUCLEASE CAS1 1"/>
    <property type="match status" value="1"/>
</dbReference>
<dbReference type="RefSeq" id="WP_085236828.1">
    <property type="nucleotide sequence ID" value="NZ_CP020773.1"/>
</dbReference>
<dbReference type="InterPro" id="IPR050646">
    <property type="entry name" value="Cas1"/>
</dbReference>
<comment type="similarity">
    <text evidence="10">Belongs to the CRISPR-associated endonuclease Cas1 family.</text>
</comment>
<dbReference type="GO" id="GO:0016787">
    <property type="term" value="F:hydrolase activity"/>
    <property type="evidence" value="ECO:0007669"/>
    <property type="project" value="UniProtKB-KW"/>
</dbReference>
<feature type="binding site" evidence="10">
    <location>
        <position position="147"/>
    </location>
    <ligand>
        <name>Mn(2+)</name>
        <dbReference type="ChEBI" id="CHEBI:29035"/>
    </ligand>
</feature>
<evidence type="ECO:0000256" key="5">
    <source>
        <dbReference type="ARBA" id="ARBA00022842"/>
    </source>
</evidence>
<dbReference type="Pfam" id="PF01867">
    <property type="entry name" value="Cas_Cas1"/>
    <property type="match status" value="1"/>
</dbReference>
<dbReference type="GO" id="GO:0051607">
    <property type="term" value="P:defense response to virus"/>
    <property type="evidence" value="ECO:0007669"/>
    <property type="project" value="UniProtKB-UniRule"/>
</dbReference>
<evidence type="ECO:0000256" key="2">
    <source>
        <dbReference type="ARBA" id="ARBA00022723"/>
    </source>
</evidence>
<proteinExistence type="inferred from homology"/>
<keyword evidence="12" id="KW-1185">Reference proteome</keyword>
<dbReference type="EMBL" id="CP020773">
    <property type="protein sequence ID" value="ARJ50339.1"/>
    <property type="molecule type" value="Genomic_DNA"/>
</dbReference>
<dbReference type="HAMAP" id="MF_01470">
    <property type="entry name" value="Cas1"/>
    <property type="match status" value="1"/>
</dbReference>
<keyword evidence="4 10" id="KW-0378">Hydrolase</keyword>
<protein>
    <recommendedName>
        <fullName evidence="10">CRISPR-associated endonuclease Cas1</fullName>
        <ecNumber evidence="10">3.1.-.-</ecNumber>
    </recommendedName>
</protein>
<accession>A0AAC9WIK3</accession>
<dbReference type="NCBIfam" id="TIGR00287">
    <property type="entry name" value="cas1"/>
    <property type="match status" value="1"/>
</dbReference>
<dbReference type="Gene3D" id="1.20.120.920">
    <property type="entry name" value="CRISPR-associated endonuclease Cas1, C-terminal domain"/>
    <property type="match status" value="1"/>
</dbReference>
<dbReference type="InterPro" id="IPR002729">
    <property type="entry name" value="CRISPR-assoc_Cas1"/>
</dbReference>
<keyword evidence="3 10" id="KW-0255">Endonuclease</keyword>
<dbReference type="GO" id="GO:0003677">
    <property type="term" value="F:DNA binding"/>
    <property type="evidence" value="ECO:0007669"/>
    <property type="project" value="UniProtKB-KW"/>
</dbReference>
<comment type="function">
    <text evidence="10">CRISPR (clustered regularly interspaced short palindromic repeat), is an adaptive immune system that provides protection against mobile genetic elements (viruses, transposable elements and conjugative plasmids). CRISPR clusters contain spacers, sequences complementary to antecedent mobile elements, and target invading nucleic acids. CRISPR clusters are transcribed and processed into CRISPR RNA (crRNA). Acts as a dsDNA endonuclease. Involved in the integration of spacer DNA into the CRISPR cassette.</text>
</comment>
<keyword evidence="8 10" id="KW-0464">Manganese</keyword>
<keyword evidence="1 10" id="KW-0540">Nuclease</keyword>
<dbReference type="PANTHER" id="PTHR34353">
    <property type="entry name" value="CRISPR-ASSOCIATED ENDONUCLEASE CAS1 1"/>
    <property type="match status" value="1"/>
</dbReference>
<keyword evidence="7 10" id="KW-0238">DNA-binding</keyword>
<evidence type="ECO:0000256" key="6">
    <source>
        <dbReference type="ARBA" id="ARBA00023118"/>
    </source>
</evidence>
<sequence length="291" mass="34080">MSFRTVIVTKEAKLSLRMNQLIVNTGDLNYIPLNEILCLVIEHPNVSMTGHLINALSDRKIITILCNNRHLPNTLILPMYGHHRQVKQIKKQMNWSQERKNKLWQRLIKQKIRNQQQVLDTFFKQKNTENFDEYIEAVEPGDITNREGHAAKVYFNTVLQPGFTRGYDNAQNAALDYGYQVLLAIVARTIVSKGYLTEIGIKHKNEYNIYNLASDFMEIFRPIVDSIVLKFVKQEFGKEEKRVIIDLLNKKVKIDNKNYYFVNAVERYVDSLFLYLSTGDMEVIRIPTWTY</sequence>
<dbReference type="GO" id="GO:0004520">
    <property type="term" value="F:DNA endonuclease activity"/>
    <property type="evidence" value="ECO:0007669"/>
    <property type="project" value="InterPro"/>
</dbReference>
<organism evidence="11 12">
    <name type="scientific">Staphylococcus lutrae</name>
    <dbReference type="NCBI Taxonomy" id="155085"/>
    <lineage>
        <taxon>Bacteria</taxon>
        <taxon>Bacillati</taxon>
        <taxon>Bacillota</taxon>
        <taxon>Bacilli</taxon>
        <taxon>Bacillales</taxon>
        <taxon>Staphylococcaceae</taxon>
        <taxon>Staphylococcus</taxon>
    </lineage>
</organism>
<evidence type="ECO:0000256" key="3">
    <source>
        <dbReference type="ARBA" id="ARBA00022759"/>
    </source>
</evidence>
<comment type="cofactor">
    <cofactor evidence="10">
        <name>Mg(2+)</name>
        <dbReference type="ChEBI" id="CHEBI:18420"/>
    </cofactor>
    <cofactor evidence="10">
        <name>Mn(2+)</name>
        <dbReference type="ChEBI" id="CHEBI:29035"/>
    </cofactor>
</comment>
<keyword evidence="2 10" id="KW-0479">Metal-binding</keyword>
<evidence type="ECO:0000313" key="11">
    <source>
        <dbReference type="EMBL" id="ARJ50339.1"/>
    </source>
</evidence>
<reference evidence="11 12" key="1">
    <citation type="submission" date="2017-04" db="EMBL/GenBank/DDBJ databases">
        <authorList>
            <person name="Veseli I.A."/>
            <person name="Tang C."/>
            <person name="Pombert J.-F."/>
        </authorList>
    </citation>
    <scope>NUCLEOTIDE SEQUENCE [LARGE SCALE GENOMIC DNA]</scope>
    <source>
        <strain evidence="11 12">ATCC 700373</strain>
    </source>
</reference>
<feature type="binding site" evidence="10">
    <location>
        <position position="203"/>
    </location>
    <ligand>
        <name>Mn(2+)</name>
        <dbReference type="ChEBI" id="CHEBI:29035"/>
    </ligand>
</feature>
<dbReference type="KEGG" id="slz:B5P37_02940"/>
<dbReference type="EC" id="3.1.-.-" evidence="10"/>
<evidence type="ECO:0000256" key="1">
    <source>
        <dbReference type="ARBA" id="ARBA00022722"/>
    </source>
</evidence>
<feature type="binding site" evidence="10">
    <location>
        <position position="218"/>
    </location>
    <ligand>
        <name>Mn(2+)</name>
        <dbReference type="ChEBI" id="CHEBI:29035"/>
    </ligand>
</feature>
<evidence type="ECO:0000313" key="12">
    <source>
        <dbReference type="Proteomes" id="UP000242864"/>
    </source>
</evidence>
<evidence type="ECO:0000256" key="8">
    <source>
        <dbReference type="ARBA" id="ARBA00023211"/>
    </source>
</evidence>
<evidence type="ECO:0000256" key="4">
    <source>
        <dbReference type="ARBA" id="ARBA00022801"/>
    </source>
</evidence>
<comment type="subunit">
    <text evidence="9 10">Homodimer, forms a heterotetramer with a Cas2 homodimer.</text>
</comment>
<dbReference type="GO" id="GO:0043571">
    <property type="term" value="P:maintenance of CRISPR repeat elements"/>
    <property type="evidence" value="ECO:0007669"/>
    <property type="project" value="UniProtKB-UniRule"/>
</dbReference>
<dbReference type="InterPro" id="IPR042206">
    <property type="entry name" value="CRISPR-assoc_Cas1_C"/>
</dbReference>
<evidence type="ECO:0000256" key="7">
    <source>
        <dbReference type="ARBA" id="ARBA00023125"/>
    </source>
</evidence>
<keyword evidence="6 10" id="KW-0051">Antiviral defense</keyword>
<dbReference type="GO" id="GO:0046872">
    <property type="term" value="F:metal ion binding"/>
    <property type="evidence" value="ECO:0007669"/>
    <property type="project" value="UniProtKB-UniRule"/>
</dbReference>